<dbReference type="OrthoDB" id="979391at2"/>
<comment type="subcellular location">
    <subcellularLocation>
        <location evidence="1">Cell envelope</location>
    </subcellularLocation>
</comment>
<dbReference type="Proteomes" id="UP000005113">
    <property type="component" value="Unassembled WGS sequence"/>
</dbReference>
<dbReference type="AlphaFoldDB" id="J0PA03"/>
<keyword evidence="2" id="KW-0201">Cytochrome c-type biogenesis</keyword>
<keyword evidence="5" id="KW-1133">Transmembrane helix</keyword>
<reference evidence="8" key="1">
    <citation type="journal article" date="2012" name="Stand. Genomic Sci.">
        <title>Permanent draft genome sequence of the gliding predator Saprospira grandis strain Sa g1 (= HR1).</title>
        <authorList>
            <person name="Mavromatis K."/>
            <person name="Chertkov O."/>
            <person name="Lapidus A."/>
            <person name="Nolan M."/>
            <person name="Lucas S."/>
            <person name="Tice H."/>
            <person name="Del Rio T.G."/>
            <person name="Cheng J.F."/>
            <person name="Han C."/>
            <person name="Tapia R."/>
            <person name="Bruce D."/>
            <person name="Goodwin L.A."/>
            <person name="Pitluck S."/>
            <person name="Huntemann M."/>
            <person name="Liolios K."/>
            <person name="Pagani I."/>
            <person name="Ivanova N."/>
            <person name="Mikhailova N."/>
            <person name="Pati A."/>
            <person name="Chen A."/>
            <person name="Palaniappan K."/>
            <person name="Land M."/>
            <person name="Brambilla E.M."/>
            <person name="Rohde M."/>
            <person name="Spring S."/>
            <person name="Goker M."/>
            <person name="Detter J.C."/>
            <person name="Bristow J."/>
            <person name="Eisen J.A."/>
            <person name="Markowitz V."/>
            <person name="Hugenholtz P."/>
            <person name="Kyrpides N.C."/>
            <person name="Klenk H.P."/>
            <person name="Woyke T."/>
        </authorList>
    </citation>
    <scope>NUCLEOTIDE SEQUENCE [LARGE SCALE GENOMIC DNA]</scope>
    <source>
        <strain evidence="8">DSM 2844</strain>
    </source>
</reference>
<keyword evidence="5" id="KW-0472">Membrane</keyword>
<dbReference type="SUPFAM" id="SSF52833">
    <property type="entry name" value="Thioredoxin-like"/>
    <property type="match status" value="1"/>
</dbReference>
<organism evidence="7 8">
    <name type="scientific">Saprospira grandis DSM 2844</name>
    <dbReference type="NCBI Taxonomy" id="694433"/>
    <lineage>
        <taxon>Bacteria</taxon>
        <taxon>Pseudomonadati</taxon>
        <taxon>Bacteroidota</taxon>
        <taxon>Saprospiria</taxon>
        <taxon>Saprospirales</taxon>
        <taxon>Saprospiraceae</taxon>
        <taxon>Saprospira</taxon>
    </lineage>
</organism>
<keyword evidence="4" id="KW-0676">Redox-active center</keyword>
<dbReference type="Pfam" id="PF13905">
    <property type="entry name" value="Thioredoxin_8"/>
    <property type="match status" value="1"/>
</dbReference>
<evidence type="ECO:0000256" key="5">
    <source>
        <dbReference type="SAM" id="Phobius"/>
    </source>
</evidence>
<dbReference type="GO" id="GO:0016853">
    <property type="term" value="F:isomerase activity"/>
    <property type="evidence" value="ECO:0007669"/>
    <property type="project" value="UniProtKB-KW"/>
</dbReference>
<keyword evidence="3" id="KW-1015">Disulfide bond</keyword>
<feature type="transmembrane region" description="Helical" evidence="5">
    <location>
        <begin position="5"/>
        <end position="22"/>
    </location>
</feature>
<dbReference type="InterPro" id="IPR013766">
    <property type="entry name" value="Thioredoxin_domain"/>
</dbReference>
<dbReference type="HOGENOM" id="CLU_930319_0_0_10"/>
<dbReference type="PANTHER" id="PTHR42852:SF6">
    <property type="entry name" value="THIOL:DISULFIDE INTERCHANGE PROTEIN DSBE"/>
    <property type="match status" value="1"/>
</dbReference>
<feature type="transmembrane region" description="Helical" evidence="5">
    <location>
        <begin position="28"/>
        <end position="45"/>
    </location>
</feature>
<evidence type="ECO:0000259" key="6">
    <source>
        <dbReference type="PROSITE" id="PS51352"/>
    </source>
</evidence>
<keyword evidence="7" id="KW-0413">Isomerase</keyword>
<dbReference type="InterPro" id="IPR036249">
    <property type="entry name" value="Thioredoxin-like_sf"/>
</dbReference>
<evidence type="ECO:0000313" key="8">
    <source>
        <dbReference type="Proteomes" id="UP000005113"/>
    </source>
</evidence>
<name>J0PA03_9BACT</name>
<dbReference type="InterPro" id="IPR012336">
    <property type="entry name" value="Thioredoxin-like_fold"/>
</dbReference>
<feature type="transmembrane region" description="Helical" evidence="5">
    <location>
        <begin position="80"/>
        <end position="99"/>
    </location>
</feature>
<dbReference type="GO" id="GO:0017004">
    <property type="term" value="P:cytochrome complex assembly"/>
    <property type="evidence" value="ECO:0007669"/>
    <property type="project" value="UniProtKB-KW"/>
</dbReference>
<dbReference type="RefSeq" id="WP_002660165.1">
    <property type="nucleotide sequence ID" value="NZ_JH719942.1"/>
</dbReference>
<proteinExistence type="predicted"/>
<protein>
    <submittedName>
        <fullName evidence="7">Thiol-disulfide isomerase-like thioredoxin</fullName>
    </submittedName>
</protein>
<dbReference type="GO" id="GO:0030313">
    <property type="term" value="C:cell envelope"/>
    <property type="evidence" value="ECO:0007669"/>
    <property type="project" value="UniProtKB-SubCell"/>
</dbReference>
<evidence type="ECO:0000313" key="7">
    <source>
        <dbReference type="EMBL" id="EJF54432.1"/>
    </source>
</evidence>
<dbReference type="InterPro" id="IPR050553">
    <property type="entry name" value="Thioredoxin_ResA/DsbE_sf"/>
</dbReference>
<evidence type="ECO:0000256" key="3">
    <source>
        <dbReference type="ARBA" id="ARBA00023157"/>
    </source>
</evidence>
<keyword evidence="5" id="KW-0812">Transmembrane</keyword>
<sequence length="299" mass="35693">MLYYLFYSLSIFLVWAYAFLYGGQPSNYSILLGLLYTFYASYYIRQLIKGSETKWHILLKLSAPLLYFGIYIYTLKERGYSWMPLLNSPFMAATLLTLGIQFDRRLFPKQAMQFFVLTGIIIYSFRFYPEHIELSNYEHHQQQPSYNFAEKKGEEPKRDSSYNIFSQFFLQEEGDTVTLAQNGHYVLIETWHERCPPCLKAIPDMQPFYQELKGKLDQYYIYVPIDKMAELNQNKVFNFEKIKEHERIRIDLGLQQQLGLKGFPYFLLFNPQGELIFEQRGYNEEKRLELEALIREKIL</sequence>
<evidence type="ECO:0000256" key="1">
    <source>
        <dbReference type="ARBA" id="ARBA00004196"/>
    </source>
</evidence>
<gene>
    <name evidence="7" type="ORF">SapgrDRAFT_2777</name>
</gene>
<evidence type="ECO:0000256" key="2">
    <source>
        <dbReference type="ARBA" id="ARBA00022748"/>
    </source>
</evidence>
<evidence type="ECO:0000256" key="4">
    <source>
        <dbReference type="ARBA" id="ARBA00023284"/>
    </source>
</evidence>
<feature type="transmembrane region" description="Helical" evidence="5">
    <location>
        <begin position="57"/>
        <end position="74"/>
    </location>
</feature>
<dbReference type="Gene3D" id="3.40.30.10">
    <property type="entry name" value="Glutaredoxin"/>
    <property type="match status" value="1"/>
</dbReference>
<dbReference type="PANTHER" id="PTHR42852">
    <property type="entry name" value="THIOL:DISULFIDE INTERCHANGE PROTEIN DSBE"/>
    <property type="match status" value="1"/>
</dbReference>
<accession>J0PA03</accession>
<dbReference type="PROSITE" id="PS51352">
    <property type="entry name" value="THIOREDOXIN_2"/>
    <property type="match status" value="1"/>
</dbReference>
<feature type="domain" description="Thioredoxin" evidence="6">
    <location>
        <begin position="137"/>
        <end position="299"/>
    </location>
</feature>
<dbReference type="EMBL" id="JH719942">
    <property type="protein sequence ID" value="EJF54432.1"/>
    <property type="molecule type" value="Genomic_DNA"/>
</dbReference>